<evidence type="ECO:0000313" key="2">
    <source>
        <dbReference type="EMBL" id="KFR13296.1"/>
    </source>
</evidence>
<dbReference type="PhylomeDB" id="A0A091XJF0"/>
<dbReference type="AlphaFoldDB" id="A0A091XJF0"/>
<sequence length="44" mass="4363">SPVALAGEAPSATIQAGNAREVTAPRVDGHSITAEDTANDTRSG</sequence>
<feature type="region of interest" description="Disordered" evidence="1">
    <location>
        <begin position="1"/>
        <end position="44"/>
    </location>
</feature>
<accession>A0A091XJF0</accession>
<gene>
    <name evidence="2" type="ORF">N306_07213</name>
</gene>
<reference evidence="2 3" key="1">
    <citation type="submission" date="2014-04" db="EMBL/GenBank/DDBJ databases">
        <title>Genome evolution of avian class.</title>
        <authorList>
            <person name="Zhang G."/>
            <person name="Li C."/>
        </authorList>
    </citation>
    <scope>NUCLEOTIDE SEQUENCE [LARGE SCALE GENOMIC DNA]</scope>
    <source>
        <strain evidence="2">BGI_N306</strain>
    </source>
</reference>
<protein>
    <submittedName>
        <fullName evidence="2">Uncharacterized protein</fullName>
    </submittedName>
</protein>
<feature type="compositionally biased region" description="Polar residues" evidence="1">
    <location>
        <begin position="34"/>
        <end position="44"/>
    </location>
</feature>
<proteinExistence type="predicted"/>
<feature type="non-terminal residue" evidence="2">
    <location>
        <position position="44"/>
    </location>
</feature>
<evidence type="ECO:0000313" key="3">
    <source>
        <dbReference type="Proteomes" id="UP000053605"/>
    </source>
</evidence>
<dbReference type="Proteomes" id="UP000053605">
    <property type="component" value="Unassembled WGS sequence"/>
</dbReference>
<feature type="non-terminal residue" evidence="2">
    <location>
        <position position="1"/>
    </location>
</feature>
<name>A0A091XJF0_OPIHO</name>
<keyword evidence="3" id="KW-1185">Reference proteome</keyword>
<organism evidence="2 3">
    <name type="scientific">Opisthocomus hoazin</name>
    <name type="common">Hoatzin</name>
    <name type="synonym">Phasianus hoazin</name>
    <dbReference type="NCBI Taxonomy" id="30419"/>
    <lineage>
        <taxon>Eukaryota</taxon>
        <taxon>Metazoa</taxon>
        <taxon>Chordata</taxon>
        <taxon>Craniata</taxon>
        <taxon>Vertebrata</taxon>
        <taxon>Euteleostomi</taxon>
        <taxon>Archelosauria</taxon>
        <taxon>Archosauria</taxon>
        <taxon>Dinosauria</taxon>
        <taxon>Saurischia</taxon>
        <taxon>Theropoda</taxon>
        <taxon>Coelurosauria</taxon>
        <taxon>Aves</taxon>
        <taxon>Neognathae</taxon>
        <taxon>Neoaves</taxon>
        <taxon>Opisthocomiformes</taxon>
        <taxon>Opisthocomidae</taxon>
        <taxon>Opisthocomus</taxon>
    </lineage>
</organism>
<dbReference type="EMBL" id="KK735248">
    <property type="protein sequence ID" value="KFR13296.1"/>
    <property type="molecule type" value="Genomic_DNA"/>
</dbReference>
<evidence type="ECO:0000256" key="1">
    <source>
        <dbReference type="SAM" id="MobiDB-lite"/>
    </source>
</evidence>